<evidence type="ECO:0000313" key="5">
    <source>
        <dbReference type="RefSeq" id="XP_013412604.1"/>
    </source>
</evidence>
<accession>A0A1S3JRJ7</accession>
<evidence type="ECO:0000256" key="1">
    <source>
        <dbReference type="ARBA" id="ARBA00023157"/>
    </source>
</evidence>
<dbReference type="InterPro" id="IPR001304">
    <property type="entry name" value="C-type_lectin-like"/>
</dbReference>
<feature type="chain" id="PRO_5010317316" evidence="2">
    <location>
        <begin position="22"/>
        <end position="161"/>
    </location>
</feature>
<organism evidence="4 5">
    <name type="scientific">Lingula anatina</name>
    <name type="common">Brachiopod</name>
    <name type="synonym">Lingula unguis</name>
    <dbReference type="NCBI Taxonomy" id="7574"/>
    <lineage>
        <taxon>Eukaryota</taxon>
        <taxon>Metazoa</taxon>
        <taxon>Spiralia</taxon>
        <taxon>Lophotrochozoa</taxon>
        <taxon>Brachiopoda</taxon>
        <taxon>Linguliformea</taxon>
        <taxon>Lingulata</taxon>
        <taxon>Lingulida</taxon>
        <taxon>Linguloidea</taxon>
        <taxon>Lingulidae</taxon>
        <taxon>Lingula</taxon>
    </lineage>
</organism>
<evidence type="ECO:0000256" key="2">
    <source>
        <dbReference type="SAM" id="SignalP"/>
    </source>
</evidence>
<dbReference type="OMA" id="NQNHTRC"/>
<dbReference type="InterPro" id="IPR018378">
    <property type="entry name" value="C-type_lectin_CS"/>
</dbReference>
<dbReference type="SMART" id="SM00034">
    <property type="entry name" value="CLECT"/>
    <property type="match status" value="1"/>
</dbReference>
<evidence type="ECO:0000313" key="4">
    <source>
        <dbReference type="Proteomes" id="UP000085678"/>
    </source>
</evidence>
<dbReference type="FunCoup" id="A0A1S3JRJ7">
    <property type="interactions" value="6"/>
</dbReference>
<keyword evidence="2" id="KW-0732">Signal</keyword>
<dbReference type="CDD" id="cd00037">
    <property type="entry name" value="CLECT"/>
    <property type="match status" value="1"/>
</dbReference>
<feature type="signal peptide" evidence="2">
    <location>
        <begin position="1"/>
        <end position="21"/>
    </location>
</feature>
<dbReference type="Proteomes" id="UP000085678">
    <property type="component" value="Unplaced"/>
</dbReference>
<dbReference type="KEGG" id="lak:106175242"/>
<keyword evidence="4" id="KW-1185">Reference proteome</keyword>
<dbReference type="InterPro" id="IPR016187">
    <property type="entry name" value="CTDL_fold"/>
</dbReference>
<keyword evidence="1" id="KW-1015">Disulfide bond</keyword>
<dbReference type="InterPro" id="IPR016186">
    <property type="entry name" value="C-type_lectin-like/link_sf"/>
</dbReference>
<dbReference type="SUPFAM" id="SSF56436">
    <property type="entry name" value="C-type lectin-like"/>
    <property type="match status" value="1"/>
</dbReference>
<protein>
    <submittedName>
        <fullName evidence="5">Lithostathine-1-like</fullName>
    </submittedName>
</protein>
<dbReference type="InterPro" id="IPR050111">
    <property type="entry name" value="C-type_lectin/snaclec_domain"/>
</dbReference>
<evidence type="ECO:0000259" key="3">
    <source>
        <dbReference type="PROSITE" id="PS50041"/>
    </source>
</evidence>
<reference evidence="5" key="1">
    <citation type="submission" date="2025-08" db="UniProtKB">
        <authorList>
            <consortium name="RefSeq"/>
        </authorList>
    </citation>
    <scope>IDENTIFICATION</scope>
    <source>
        <tissue evidence="5">Gonads</tissue>
    </source>
</reference>
<dbReference type="PROSITE" id="PS50041">
    <property type="entry name" value="C_TYPE_LECTIN_2"/>
    <property type="match status" value="1"/>
</dbReference>
<feature type="domain" description="C-type lectin" evidence="3">
    <location>
        <begin position="32"/>
        <end position="151"/>
    </location>
</feature>
<dbReference type="OrthoDB" id="6110379at2759"/>
<gene>
    <name evidence="5" type="primary">LOC106175242</name>
</gene>
<dbReference type="Gene3D" id="3.10.100.10">
    <property type="entry name" value="Mannose-Binding Protein A, subunit A"/>
    <property type="match status" value="1"/>
</dbReference>
<name>A0A1S3JRJ7_LINAN</name>
<dbReference type="RefSeq" id="XP_013412604.1">
    <property type="nucleotide sequence ID" value="XM_013557150.1"/>
</dbReference>
<dbReference type="PANTHER" id="PTHR22803">
    <property type="entry name" value="MANNOSE, PHOSPHOLIPASE, LECTIN RECEPTOR RELATED"/>
    <property type="match status" value="1"/>
</dbReference>
<proteinExistence type="predicted"/>
<dbReference type="InParanoid" id="A0A1S3JRJ7"/>
<sequence length="161" mass="17925">MGQTSLLVAIASALLGQCLVAGVICRHGFTKLNNGCYYFDGVHLSTWTEAQSYCQNFGAKLVSVESQDENAAILSHMKQYRGAFSKLDFWTSGNDIVRNGRYEWASTLQPVGPFTAWAKGQPSGGPQHCLHYHNFEWDDQTCDVKNSFICEQNDDSDVFGR</sequence>
<dbReference type="GeneID" id="106175242"/>
<dbReference type="Pfam" id="PF00059">
    <property type="entry name" value="Lectin_C"/>
    <property type="match status" value="1"/>
</dbReference>
<dbReference type="PROSITE" id="PS00615">
    <property type="entry name" value="C_TYPE_LECTIN_1"/>
    <property type="match status" value="1"/>
</dbReference>
<dbReference type="AlphaFoldDB" id="A0A1S3JRJ7"/>